<dbReference type="Proteomes" id="UP000196027">
    <property type="component" value="Chromosome"/>
</dbReference>
<dbReference type="InterPro" id="IPR052158">
    <property type="entry name" value="INH-QAR"/>
</dbReference>
<proteinExistence type="predicted"/>
<dbReference type="InterPro" id="IPR002818">
    <property type="entry name" value="DJ-1/PfpI"/>
</dbReference>
<evidence type="ECO:0000256" key="2">
    <source>
        <dbReference type="ARBA" id="ARBA00023125"/>
    </source>
</evidence>
<dbReference type="InterPro" id="IPR020449">
    <property type="entry name" value="Tscrpt_reg_AraC-type_HTH"/>
</dbReference>
<dbReference type="InterPro" id="IPR009057">
    <property type="entry name" value="Homeodomain-like_sf"/>
</dbReference>
<dbReference type="OrthoDB" id="9803764at2"/>
<dbReference type="Pfam" id="PF01965">
    <property type="entry name" value="DJ-1_PfpI"/>
    <property type="match status" value="1"/>
</dbReference>
<dbReference type="PROSITE" id="PS01124">
    <property type="entry name" value="HTH_ARAC_FAMILY_2"/>
    <property type="match status" value="1"/>
</dbReference>
<evidence type="ECO:0000259" key="4">
    <source>
        <dbReference type="PROSITE" id="PS01124"/>
    </source>
</evidence>
<gene>
    <name evidence="5" type="ORF">OLMES_4182</name>
</gene>
<keyword evidence="6" id="KW-1185">Reference proteome</keyword>
<dbReference type="SUPFAM" id="SSF46689">
    <property type="entry name" value="Homeodomain-like"/>
    <property type="match status" value="2"/>
</dbReference>
<keyword evidence="1" id="KW-0805">Transcription regulation</keyword>
<dbReference type="RefSeq" id="WP_087463002.1">
    <property type="nucleotide sequence ID" value="NZ_CP021425.1"/>
</dbReference>
<feature type="domain" description="HTH araC/xylS-type" evidence="4">
    <location>
        <begin position="223"/>
        <end position="321"/>
    </location>
</feature>
<sequence length="324" mass="35961">MIRVALLVLNNGLVSTVTGPLEILMGAGTAYNQLTGKPVKPIFKVKLVSIDGKSVRGLSGFEFNVQDAINNTHEFDLILITSGGDNIPTLLKEHKQAIPWLRKQYEQGATLASICSGSALLAATGLLCGKQATTHWGLVQTFRLHFPDVRLTPEHLIVEEDRLITSGGASACNDLSLYLIEKYYDKKTAIDCANAFLLDTGRQSQTQFSALLHQRAHNDPVIAETQEIMESDYASILNLDTLAAKICMSPRNFKRRFKNATGEQPLNYLQKVRIEAAKNLISDTRKNIEEVSLAVGYTDATHFRMLFKRYAGLSPTQYRAKFRT</sequence>
<dbReference type="InterPro" id="IPR029062">
    <property type="entry name" value="Class_I_gatase-like"/>
</dbReference>
<dbReference type="CDD" id="cd03138">
    <property type="entry name" value="GATase1_AraC_2"/>
    <property type="match status" value="1"/>
</dbReference>
<dbReference type="PROSITE" id="PS00041">
    <property type="entry name" value="HTH_ARAC_FAMILY_1"/>
    <property type="match status" value="1"/>
</dbReference>
<dbReference type="InterPro" id="IPR018060">
    <property type="entry name" value="HTH_AraC"/>
</dbReference>
<dbReference type="Gene3D" id="1.10.10.60">
    <property type="entry name" value="Homeodomain-like"/>
    <property type="match status" value="2"/>
</dbReference>
<dbReference type="GO" id="GO:0043565">
    <property type="term" value="F:sequence-specific DNA binding"/>
    <property type="evidence" value="ECO:0007669"/>
    <property type="project" value="InterPro"/>
</dbReference>
<dbReference type="EMBL" id="CP021425">
    <property type="protein sequence ID" value="ARU58198.1"/>
    <property type="molecule type" value="Genomic_DNA"/>
</dbReference>
<dbReference type="PANTHER" id="PTHR43130:SF11">
    <property type="entry name" value="TRANSCRIPTIONAL REGULATORY PROTEIN"/>
    <property type="match status" value="1"/>
</dbReference>
<dbReference type="SUPFAM" id="SSF52317">
    <property type="entry name" value="Class I glutamine amidotransferase-like"/>
    <property type="match status" value="1"/>
</dbReference>
<evidence type="ECO:0000313" key="5">
    <source>
        <dbReference type="EMBL" id="ARU58198.1"/>
    </source>
</evidence>
<reference evidence="5 6" key="1">
    <citation type="submission" date="2017-05" db="EMBL/GenBank/DDBJ databases">
        <title>Genomic insights into alkan degradation activity of Oleiphilus messinensis.</title>
        <authorList>
            <person name="Kozyavkin S.A."/>
            <person name="Slesarev A.I."/>
            <person name="Golyshin P.N."/>
            <person name="Korzhenkov A."/>
            <person name="Golyshina O.N."/>
            <person name="Toshchakov S.V."/>
        </authorList>
    </citation>
    <scope>NUCLEOTIDE SEQUENCE [LARGE SCALE GENOMIC DNA]</scope>
    <source>
        <strain evidence="5 6">ME102</strain>
    </source>
</reference>
<dbReference type="Pfam" id="PF12833">
    <property type="entry name" value="HTH_18"/>
    <property type="match status" value="1"/>
</dbReference>
<dbReference type="SMART" id="SM00342">
    <property type="entry name" value="HTH_ARAC"/>
    <property type="match status" value="1"/>
</dbReference>
<dbReference type="KEGG" id="ome:OLMES_4182"/>
<keyword evidence="3" id="KW-0804">Transcription</keyword>
<evidence type="ECO:0000256" key="1">
    <source>
        <dbReference type="ARBA" id="ARBA00023015"/>
    </source>
</evidence>
<organism evidence="5 6">
    <name type="scientific">Oleiphilus messinensis</name>
    <dbReference type="NCBI Taxonomy" id="141451"/>
    <lineage>
        <taxon>Bacteria</taxon>
        <taxon>Pseudomonadati</taxon>
        <taxon>Pseudomonadota</taxon>
        <taxon>Gammaproteobacteria</taxon>
        <taxon>Oceanospirillales</taxon>
        <taxon>Oleiphilaceae</taxon>
        <taxon>Oleiphilus</taxon>
    </lineage>
</organism>
<evidence type="ECO:0000313" key="6">
    <source>
        <dbReference type="Proteomes" id="UP000196027"/>
    </source>
</evidence>
<keyword evidence="2" id="KW-0238">DNA-binding</keyword>
<name>A0A1Y0ICE0_9GAMM</name>
<dbReference type="Gene3D" id="3.40.50.880">
    <property type="match status" value="1"/>
</dbReference>
<dbReference type="InterPro" id="IPR018062">
    <property type="entry name" value="HTH_AraC-typ_CS"/>
</dbReference>
<dbReference type="PANTHER" id="PTHR43130">
    <property type="entry name" value="ARAC-FAMILY TRANSCRIPTIONAL REGULATOR"/>
    <property type="match status" value="1"/>
</dbReference>
<dbReference type="AlphaFoldDB" id="A0A1Y0ICE0"/>
<evidence type="ECO:0000256" key="3">
    <source>
        <dbReference type="ARBA" id="ARBA00023163"/>
    </source>
</evidence>
<dbReference type="PRINTS" id="PR00032">
    <property type="entry name" value="HTHARAC"/>
</dbReference>
<accession>A0A1Y0ICE0</accession>
<dbReference type="GO" id="GO:0003700">
    <property type="term" value="F:DNA-binding transcription factor activity"/>
    <property type="evidence" value="ECO:0007669"/>
    <property type="project" value="InterPro"/>
</dbReference>
<protein>
    <submittedName>
        <fullName evidence="5">AraC family transcriptional regulator</fullName>
    </submittedName>
</protein>